<evidence type="ECO:0000313" key="11">
    <source>
        <dbReference type="Proteomes" id="UP000293823"/>
    </source>
</evidence>
<dbReference type="PANTHER" id="PTHR43605:SF10">
    <property type="entry name" value="ACYL-COA SYNTHETASE MEDIUM CHAIN FAMILY MEMBER 3"/>
    <property type="match status" value="1"/>
</dbReference>
<dbReference type="InterPro" id="IPR020845">
    <property type="entry name" value="AMP-binding_CS"/>
</dbReference>
<dbReference type="Gene3D" id="3.30.300.30">
    <property type="match status" value="1"/>
</dbReference>
<dbReference type="FunFam" id="3.30.300.30:FF:000005">
    <property type="entry name" value="Acyl-coenzyme A synthetase ACSM5, mitochondrial"/>
    <property type="match status" value="1"/>
</dbReference>
<dbReference type="Proteomes" id="UP000293823">
    <property type="component" value="Unassembled WGS sequence"/>
</dbReference>
<dbReference type="Gene3D" id="3.40.50.12780">
    <property type="entry name" value="N-terminal domain of ligase-like"/>
    <property type="match status" value="1"/>
</dbReference>
<keyword evidence="11" id="KW-1185">Reference proteome</keyword>
<dbReference type="OrthoDB" id="6614653at2759"/>
<sequence>MATLDSKPSEMPQKFNFAVDVIDKWADQQDDLQAMHWVSQDESNTRHMTFKYFSKQSHRIALLLDQLGFGKGDTMTMVLPRVPAWWEIALAAIRSGIILSPGPNLLTEKEIQYRCNKTKSRLFVGDETSVSKFLAVRQYCPTVKHIIRVGDGTRSQDVSSLYAALEEIETHARFDSVYQEWSSPAMIYFTSGTSGHPKMVRHNQVMLSLGKVPSTLHLSWAKAAWSFFGAWNSGATLFVHDDRGAFSAKRTVDILCRYPITTLCAAPLIFRQLVSPELEDHFKRNPPAALAHCTTAGEALNAIVTQRWRQLTGLDIYEGYGQTETALLCANLKGSTIRPGSMGKPAPGVPLHIITATGVEAAHNEEGDIAVLLSDRKGSSNFFGIFDGYVQEDNTCTRNEKTVTVDGEVKSYYLTGDRATRDQDGYFWFVGRADDVINSSGYRIGPFEVESTLKLHPAVAEAAVVSSPDPERGEVVKAFVVRATEYENTPPQELEQELQTFCKKNAAPYKYPRKLEFVEGSFLPRTTSGKIQRALLRKSEWRKEAGSKL</sequence>
<dbReference type="EMBL" id="PEJP01000029">
    <property type="protein sequence ID" value="RYO59766.1"/>
    <property type="molecule type" value="Genomic_DNA"/>
</dbReference>
<dbReference type="AlphaFoldDB" id="A0A4Q4RS94"/>
<evidence type="ECO:0000256" key="7">
    <source>
        <dbReference type="ARBA" id="ARBA00048477"/>
    </source>
</evidence>
<dbReference type="PROSITE" id="PS00455">
    <property type="entry name" value="AMP_BINDING"/>
    <property type="match status" value="1"/>
</dbReference>
<evidence type="ECO:0000256" key="6">
    <source>
        <dbReference type="ARBA" id="ARBA00039009"/>
    </source>
</evidence>
<dbReference type="InterPro" id="IPR045851">
    <property type="entry name" value="AMP-bd_C_sf"/>
</dbReference>
<organism evidence="10 11">
    <name type="scientific">Alternaria arborescens</name>
    <dbReference type="NCBI Taxonomy" id="156630"/>
    <lineage>
        <taxon>Eukaryota</taxon>
        <taxon>Fungi</taxon>
        <taxon>Dikarya</taxon>
        <taxon>Ascomycota</taxon>
        <taxon>Pezizomycotina</taxon>
        <taxon>Dothideomycetes</taxon>
        <taxon>Pleosporomycetidae</taxon>
        <taxon>Pleosporales</taxon>
        <taxon>Pleosporineae</taxon>
        <taxon>Pleosporaceae</taxon>
        <taxon>Alternaria</taxon>
        <taxon>Alternaria sect. Alternaria</taxon>
    </lineage>
</organism>
<comment type="pathway">
    <text evidence="1">Mycotoxin biosynthesis.</text>
</comment>
<comment type="catalytic activity">
    <reaction evidence="7">
        <text>a medium-chain fatty acid + ATP + CoA = a medium-chain fatty acyl-CoA + AMP + diphosphate</text>
        <dbReference type="Rhea" id="RHEA:48340"/>
        <dbReference type="ChEBI" id="CHEBI:30616"/>
        <dbReference type="ChEBI" id="CHEBI:33019"/>
        <dbReference type="ChEBI" id="CHEBI:57287"/>
        <dbReference type="ChEBI" id="CHEBI:59558"/>
        <dbReference type="ChEBI" id="CHEBI:90546"/>
        <dbReference type="ChEBI" id="CHEBI:456215"/>
        <dbReference type="EC" id="6.2.1.2"/>
    </reaction>
    <physiologicalReaction direction="left-to-right" evidence="7">
        <dbReference type="Rhea" id="RHEA:48341"/>
    </physiologicalReaction>
</comment>
<evidence type="ECO:0000256" key="3">
    <source>
        <dbReference type="ARBA" id="ARBA00022598"/>
    </source>
</evidence>
<evidence type="ECO:0000259" key="9">
    <source>
        <dbReference type="Pfam" id="PF13193"/>
    </source>
</evidence>
<name>A0A4Q4RS94_9PLEO</name>
<evidence type="ECO:0000256" key="2">
    <source>
        <dbReference type="ARBA" id="ARBA00006432"/>
    </source>
</evidence>
<keyword evidence="5" id="KW-0067">ATP-binding</keyword>
<gene>
    <name evidence="10" type="ORF">AA0113_g7537</name>
</gene>
<feature type="domain" description="AMP-binding enzyme C-terminal" evidence="9">
    <location>
        <begin position="448"/>
        <end position="530"/>
    </location>
</feature>
<evidence type="ECO:0000256" key="5">
    <source>
        <dbReference type="ARBA" id="ARBA00022840"/>
    </source>
</evidence>
<reference evidence="11" key="1">
    <citation type="journal article" date="2019" name="bioRxiv">
        <title>Genomics, evolutionary history and diagnostics of the Alternaria alternata species group including apple and Asian pear pathotypes.</title>
        <authorList>
            <person name="Armitage A.D."/>
            <person name="Cockerton H.M."/>
            <person name="Sreenivasaprasad S."/>
            <person name="Woodhall J.W."/>
            <person name="Lane C.R."/>
            <person name="Harrison R.J."/>
            <person name="Clarkson J.P."/>
        </authorList>
    </citation>
    <scope>NUCLEOTIDE SEQUENCE [LARGE SCALE GENOMIC DNA]</scope>
    <source>
        <strain evidence="11">RGR 97.0016</strain>
    </source>
</reference>
<keyword evidence="4" id="KW-0547">Nucleotide-binding</keyword>
<dbReference type="GO" id="GO:0005524">
    <property type="term" value="F:ATP binding"/>
    <property type="evidence" value="ECO:0007669"/>
    <property type="project" value="UniProtKB-KW"/>
</dbReference>
<dbReference type="InterPro" id="IPR025110">
    <property type="entry name" value="AMP-bd_C"/>
</dbReference>
<evidence type="ECO:0000313" key="10">
    <source>
        <dbReference type="EMBL" id="RYO59766.1"/>
    </source>
</evidence>
<dbReference type="InterPro" id="IPR000873">
    <property type="entry name" value="AMP-dep_synth/lig_dom"/>
</dbReference>
<feature type="domain" description="AMP-dependent synthetase/ligase" evidence="8">
    <location>
        <begin position="23"/>
        <end position="371"/>
    </location>
</feature>
<dbReference type="GO" id="GO:0006637">
    <property type="term" value="P:acyl-CoA metabolic process"/>
    <property type="evidence" value="ECO:0007669"/>
    <property type="project" value="TreeGrafter"/>
</dbReference>
<evidence type="ECO:0000259" key="8">
    <source>
        <dbReference type="Pfam" id="PF00501"/>
    </source>
</evidence>
<evidence type="ECO:0000256" key="1">
    <source>
        <dbReference type="ARBA" id="ARBA00004685"/>
    </source>
</evidence>
<dbReference type="GO" id="GO:0031956">
    <property type="term" value="F:medium-chain fatty acid-CoA ligase activity"/>
    <property type="evidence" value="ECO:0007669"/>
    <property type="project" value="UniProtKB-EC"/>
</dbReference>
<dbReference type="PANTHER" id="PTHR43605">
    <property type="entry name" value="ACYL-COENZYME A SYNTHETASE"/>
    <property type="match status" value="1"/>
</dbReference>
<proteinExistence type="inferred from homology"/>
<dbReference type="Pfam" id="PF13193">
    <property type="entry name" value="AMP-binding_C"/>
    <property type="match status" value="1"/>
</dbReference>
<protein>
    <recommendedName>
        <fullName evidence="6">medium-chain acyl-CoA ligase</fullName>
        <ecNumber evidence="6">6.2.1.2</ecNumber>
    </recommendedName>
</protein>
<keyword evidence="3" id="KW-0436">Ligase</keyword>
<dbReference type="InterPro" id="IPR051087">
    <property type="entry name" value="Mitochondrial_ACSM"/>
</dbReference>
<comment type="similarity">
    <text evidence="2">Belongs to the ATP-dependent AMP-binding enzyme family.</text>
</comment>
<accession>A0A4Q4RS94</accession>
<dbReference type="Pfam" id="PF00501">
    <property type="entry name" value="AMP-binding"/>
    <property type="match status" value="1"/>
</dbReference>
<dbReference type="GO" id="GO:0006633">
    <property type="term" value="P:fatty acid biosynthetic process"/>
    <property type="evidence" value="ECO:0007669"/>
    <property type="project" value="TreeGrafter"/>
</dbReference>
<dbReference type="GO" id="GO:0004321">
    <property type="term" value="F:fatty-acyl-CoA synthase activity"/>
    <property type="evidence" value="ECO:0007669"/>
    <property type="project" value="TreeGrafter"/>
</dbReference>
<dbReference type="SUPFAM" id="SSF56801">
    <property type="entry name" value="Acetyl-CoA synthetase-like"/>
    <property type="match status" value="1"/>
</dbReference>
<evidence type="ECO:0000256" key="4">
    <source>
        <dbReference type="ARBA" id="ARBA00022741"/>
    </source>
</evidence>
<comment type="caution">
    <text evidence="10">The sequence shown here is derived from an EMBL/GenBank/DDBJ whole genome shotgun (WGS) entry which is preliminary data.</text>
</comment>
<dbReference type="InterPro" id="IPR042099">
    <property type="entry name" value="ANL_N_sf"/>
</dbReference>
<dbReference type="EC" id="6.2.1.2" evidence="6"/>